<dbReference type="InterPro" id="IPR018246">
    <property type="entry name" value="AP_endonuc_F2_Zn_BS"/>
</dbReference>
<keyword evidence="8" id="KW-0234">DNA repair</keyword>
<dbReference type="PANTHER" id="PTHR21445">
    <property type="entry name" value="ENDONUCLEASE IV ENDODEOXYRIBONUCLEASE IV"/>
    <property type="match status" value="1"/>
</dbReference>
<keyword evidence="5" id="KW-0227">DNA damage</keyword>
<dbReference type="AlphaFoldDB" id="A0A165DBC4"/>
<evidence type="ECO:0000256" key="4">
    <source>
        <dbReference type="ARBA" id="ARBA00022723"/>
    </source>
</evidence>
<feature type="compositionally biased region" description="Acidic residues" evidence="9">
    <location>
        <begin position="412"/>
        <end position="424"/>
    </location>
</feature>
<evidence type="ECO:0000313" key="12">
    <source>
        <dbReference type="Proteomes" id="UP000077266"/>
    </source>
</evidence>
<dbReference type="PROSITE" id="PS00731">
    <property type="entry name" value="AP_NUCLEASE_F2_3"/>
    <property type="match status" value="1"/>
</dbReference>
<dbReference type="Pfam" id="PF01261">
    <property type="entry name" value="AP_endonuc_2"/>
    <property type="match status" value="1"/>
</dbReference>
<feature type="domain" description="Xylose isomerase-like TIM barrel" evidence="10">
    <location>
        <begin position="20"/>
        <end position="279"/>
    </location>
</feature>
<evidence type="ECO:0000313" key="11">
    <source>
        <dbReference type="EMBL" id="KZV84156.1"/>
    </source>
</evidence>
<comment type="cofactor">
    <cofactor evidence="1">
        <name>Zn(2+)</name>
        <dbReference type="ChEBI" id="CHEBI:29105"/>
    </cofactor>
</comment>
<organism evidence="11 12">
    <name type="scientific">Exidia glandulosa HHB12029</name>
    <dbReference type="NCBI Taxonomy" id="1314781"/>
    <lineage>
        <taxon>Eukaryota</taxon>
        <taxon>Fungi</taxon>
        <taxon>Dikarya</taxon>
        <taxon>Basidiomycota</taxon>
        <taxon>Agaricomycotina</taxon>
        <taxon>Agaricomycetes</taxon>
        <taxon>Auriculariales</taxon>
        <taxon>Exidiaceae</taxon>
        <taxon>Exidia</taxon>
    </lineage>
</organism>
<dbReference type="GO" id="GO:0006284">
    <property type="term" value="P:base-excision repair"/>
    <property type="evidence" value="ECO:0007669"/>
    <property type="project" value="TreeGrafter"/>
</dbReference>
<protein>
    <recommendedName>
        <fullName evidence="3">Apurinic-apyrimidinic endonuclease 1</fullName>
    </recommendedName>
</protein>
<keyword evidence="6" id="KW-0378">Hydrolase</keyword>
<keyword evidence="4" id="KW-0479">Metal-binding</keyword>
<dbReference type="GO" id="GO:0008270">
    <property type="term" value="F:zinc ion binding"/>
    <property type="evidence" value="ECO:0007669"/>
    <property type="project" value="InterPro"/>
</dbReference>
<evidence type="ECO:0000259" key="10">
    <source>
        <dbReference type="Pfam" id="PF01261"/>
    </source>
</evidence>
<dbReference type="GO" id="GO:0003906">
    <property type="term" value="F:DNA-(apurinic or apyrimidinic site) endonuclease activity"/>
    <property type="evidence" value="ECO:0007669"/>
    <property type="project" value="TreeGrafter"/>
</dbReference>
<dbReference type="SUPFAM" id="SSF51658">
    <property type="entry name" value="Xylose isomerase-like"/>
    <property type="match status" value="1"/>
</dbReference>
<name>A0A165DBC4_EXIGL</name>
<dbReference type="InterPro" id="IPR036237">
    <property type="entry name" value="Xyl_isomerase-like_sf"/>
</dbReference>
<dbReference type="GO" id="GO:0008081">
    <property type="term" value="F:phosphoric diester hydrolase activity"/>
    <property type="evidence" value="ECO:0007669"/>
    <property type="project" value="TreeGrafter"/>
</dbReference>
<feature type="compositionally biased region" description="Basic residues" evidence="9">
    <location>
        <begin position="385"/>
        <end position="394"/>
    </location>
</feature>
<dbReference type="GO" id="GO:0005634">
    <property type="term" value="C:nucleus"/>
    <property type="evidence" value="ECO:0007669"/>
    <property type="project" value="TreeGrafter"/>
</dbReference>
<evidence type="ECO:0000256" key="3">
    <source>
        <dbReference type="ARBA" id="ARBA00021759"/>
    </source>
</evidence>
<dbReference type="FunCoup" id="A0A165DBC4">
    <property type="interactions" value="446"/>
</dbReference>
<dbReference type="Gene3D" id="3.20.20.150">
    <property type="entry name" value="Divalent-metal-dependent TIM barrel enzymes"/>
    <property type="match status" value="1"/>
</dbReference>
<feature type="region of interest" description="Disordered" evidence="9">
    <location>
        <begin position="381"/>
        <end position="424"/>
    </location>
</feature>
<gene>
    <name evidence="11" type="ORF">EXIGLDRAFT_754031</name>
</gene>
<dbReference type="FunFam" id="3.20.20.150:FF:000001">
    <property type="entry name" value="Probable endonuclease 4"/>
    <property type="match status" value="1"/>
</dbReference>
<evidence type="ECO:0000256" key="2">
    <source>
        <dbReference type="ARBA" id="ARBA00005340"/>
    </source>
</evidence>
<dbReference type="PROSITE" id="PS51432">
    <property type="entry name" value="AP_NUCLEASE_F2_4"/>
    <property type="match status" value="1"/>
</dbReference>
<keyword evidence="11" id="KW-0540">Nuclease</keyword>
<sequence>MLFAFRVAVAVTRGVENAVKNAARIGASAFALFLKSQRKWVSPPLTSTSALAFKSALTTYNFSPAHILPHGSYLLNLGNPSSEKRQQSYDCFLDDLKRAEQLGLQLYNFHPGSTTGGCTKEESIGWIAENVNRALKETSGVTIVLENMAGQGNVIGSTFEDLRDIIALVEDKSRVGVCLDTCHMFAAGYDIRTKDAWEETMASFDTIVGTQYLKAMHLNDSMGEVGCKKDRHDNLGRGKLGLKTFEHIVRDPRTQNLPLVLETPCDDEVDLGSVWRVEVGVLHELAADGRTQKTEVDVGLVMSAAGFESSGVAVPPIPVAVPGAVSTSGTVEVTPAADGVAAIVHPPAATSAAASTSAATVPPATDEQIVEMEARIKVAAEKANVKKAKPKPKATKAAAGGKRKRGAKKEESDEDEDEDEDEEE</sequence>
<accession>A0A165DBC4</accession>
<evidence type="ECO:0000256" key="5">
    <source>
        <dbReference type="ARBA" id="ARBA00022763"/>
    </source>
</evidence>
<keyword evidence="7" id="KW-0862">Zinc</keyword>
<keyword evidence="12" id="KW-1185">Reference proteome</keyword>
<dbReference type="STRING" id="1314781.A0A165DBC4"/>
<dbReference type="EMBL" id="KV426238">
    <property type="protein sequence ID" value="KZV84156.1"/>
    <property type="molecule type" value="Genomic_DNA"/>
</dbReference>
<dbReference type="Proteomes" id="UP000077266">
    <property type="component" value="Unassembled WGS sequence"/>
</dbReference>
<reference evidence="11 12" key="1">
    <citation type="journal article" date="2016" name="Mol. Biol. Evol.">
        <title>Comparative Genomics of Early-Diverging Mushroom-Forming Fungi Provides Insights into the Origins of Lignocellulose Decay Capabilities.</title>
        <authorList>
            <person name="Nagy L.G."/>
            <person name="Riley R."/>
            <person name="Tritt A."/>
            <person name="Adam C."/>
            <person name="Daum C."/>
            <person name="Floudas D."/>
            <person name="Sun H."/>
            <person name="Yadav J.S."/>
            <person name="Pangilinan J."/>
            <person name="Larsson K.H."/>
            <person name="Matsuura K."/>
            <person name="Barry K."/>
            <person name="Labutti K."/>
            <person name="Kuo R."/>
            <person name="Ohm R.A."/>
            <person name="Bhattacharya S.S."/>
            <person name="Shirouzu T."/>
            <person name="Yoshinaga Y."/>
            <person name="Martin F.M."/>
            <person name="Grigoriev I.V."/>
            <person name="Hibbett D.S."/>
        </authorList>
    </citation>
    <scope>NUCLEOTIDE SEQUENCE [LARGE SCALE GENOMIC DNA]</scope>
    <source>
        <strain evidence="11 12">HHB12029</strain>
    </source>
</reference>
<evidence type="ECO:0000256" key="1">
    <source>
        <dbReference type="ARBA" id="ARBA00001947"/>
    </source>
</evidence>
<comment type="similarity">
    <text evidence="2">Belongs to the AP endonuclease 2 family.</text>
</comment>
<dbReference type="OrthoDB" id="7663182at2759"/>
<dbReference type="PANTHER" id="PTHR21445:SF0">
    <property type="entry name" value="APURINIC-APYRIMIDINIC ENDONUCLEASE"/>
    <property type="match status" value="1"/>
</dbReference>
<dbReference type="CDD" id="cd00019">
    <property type="entry name" value="AP2Ec"/>
    <property type="match status" value="1"/>
</dbReference>
<dbReference type="InterPro" id="IPR013022">
    <property type="entry name" value="Xyl_isomerase-like_TIM-brl"/>
</dbReference>
<evidence type="ECO:0000256" key="7">
    <source>
        <dbReference type="ARBA" id="ARBA00022833"/>
    </source>
</evidence>
<evidence type="ECO:0000256" key="8">
    <source>
        <dbReference type="ARBA" id="ARBA00023204"/>
    </source>
</evidence>
<proteinExistence type="inferred from homology"/>
<dbReference type="PROSITE" id="PS00729">
    <property type="entry name" value="AP_NUCLEASE_F2_1"/>
    <property type="match status" value="1"/>
</dbReference>
<dbReference type="NCBIfam" id="TIGR00587">
    <property type="entry name" value="nfo"/>
    <property type="match status" value="1"/>
</dbReference>
<dbReference type="SMART" id="SM00518">
    <property type="entry name" value="AP2Ec"/>
    <property type="match status" value="1"/>
</dbReference>
<dbReference type="GO" id="GO:0005739">
    <property type="term" value="C:mitochondrion"/>
    <property type="evidence" value="ECO:0007669"/>
    <property type="project" value="TreeGrafter"/>
</dbReference>
<dbReference type="NCBIfam" id="NF002199">
    <property type="entry name" value="PRK01060.1-4"/>
    <property type="match status" value="1"/>
</dbReference>
<dbReference type="GO" id="GO:0003677">
    <property type="term" value="F:DNA binding"/>
    <property type="evidence" value="ECO:0007669"/>
    <property type="project" value="InterPro"/>
</dbReference>
<dbReference type="InterPro" id="IPR001719">
    <property type="entry name" value="AP_endonuc_2"/>
</dbReference>
<evidence type="ECO:0000256" key="9">
    <source>
        <dbReference type="SAM" id="MobiDB-lite"/>
    </source>
</evidence>
<dbReference type="PROSITE" id="PS00730">
    <property type="entry name" value="AP_NUCLEASE_F2_2"/>
    <property type="match status" value="1"/>
</dbReference>
<evidence type="ECO:0000256" key="6">
    <source>
        <dbReference type="ARBA" id="ARBA00022801"/>
    </source>
</evidence>
<keyword evidence="11" id="KW-0255">Endonuclease</keyword>
<dbReference type="InParanoid" id="A0A165DBC4"/>
<dbReference type="HAMAP" id="MF_00152">
    <property type="entry name" value="Nfo"/>
    <property type="match status" value="1"/>
</dbReference>